<feature type="region of interest" description="Disordered" evidence="4">
    <location>
        <begin position="1199"/>
        <end position="1256"/>
    </location>
</feature>
<dbReference type="InterPro" id="IPR036770">
    <property type="entry name" value="Ankyrin_rpt-contain_sf"/>
</dbReference>
<feature type="domain" description="Nephrocystin 3-like N-terminal" evidence="5">
    <location>
        <begin position="93"/>
        <end position="274"/>
    </location>
</feature>
<dbReference type="PROSITE" id="PS50088">
    <property type="entry name" value="ANK_REPEAT"/>
    <property type="match status" value="4"/>
</dbReference>
<dbReference type="Gene3D" id="3.40.50.300">
    <property type="entry name" value="P-loop containing nucleotide triphosphate hydrolases"/>
    <property type="match status" value="1"/>
</dbReference>
<evidence type="ECO:0000256" key="3">
    <source>
        <dbReference type="PROSITE-ProRule" id="PRU00023"/>
    </source>
</evidence>
<dbReference type="InterPro" id="IPR056884">
    <property type="entry name" value="NPHP3-like_N"/>
</dbReference>
<dbReference type="PANTHER" id="PTHR24123:SF33">
    <property type="entry name" value="PROTEIN HOS4"/>
    <property type="match status" value="1"/>
</dbReference>
<dbReference type="STRING" id="2025994.A0A2T3A7S4"/>
<evidence type="ECO:0000256" key="1">
    <source>
        <dbReference type="ARBA" id="ARBA00022737"/>
    </source>
</evidence>
<keyword evidence="2 3" id="KW-0040">ANK repeat</keyword>
<accession>A0A2T3A7S4</accession>
<gene>
    <name evidence="6" type="ORF">BD289DRAFT_368642</name>
</gene>
<reference evidence="6 7" key="1">
    <citation type="journal article" date="2018" name="Mycol. Prog.">
        <title>Coniella lustricola, a new species from submerged detritus.</title>
        <authorList>
            <person name="Raudabaugh D.B."/>
            <person name="Iturriaga T."/>
            <person name="Carver A."/>
            <person name="Mondo S."/>
            <person name="Pangilinan J."/>
            <person name="Lipzen A."/>
            <person name="He G."/>
            <person name="Amirebrahimi M."/>
            <person name="Grigoriev I.V."/>
            <person name="Miller A.N."/>
        </authorList>
    </citation>
    <scope>NUCLEOTIDE SEQUENCE [LARGE SCALE GENOMIC DNA]</scope>
    <source>
        <strain evidence="6 7">B22-T-1</strain>
    </source>
</reference>
<dbReference type="InterPro" id="IPR027417">
    <property type="entry name" value="P-loop_NTPase"/>
</dbReference>
<keyword evidence="7" id="KW-1185">Reference proteome</keyword>
<feature type="compositionally biased region" description="Acidic residues" evidence="4">
    <location>
        <begin position="1306"/>
        <end position="1339"/>
    </location>
</feature>
<dbReference type="InterPro" id="IPR051165">
    <property type="entry name" value="Multifunctional_ANK_Repeat"/>
</dbReference>
<dbReference type="SUPFAM" id="SSF48403">
    <property type="entry name" value="Ankyrin repeat"/>
    <property type="match status" value="3"/>
</dbReference>
<feature type="compositionally biased region" description="Acidic residues" evidence="4">
    <location>
        <begin position="70"/>
        <end position="86"/>
    </location>
</feature>
<dbReference type="Proteomes" id="UP000241462">
    <property type="component" value="Unassembled WGS sequence"/>
</dbReference>
<feature type="repeat" description="ANK" evidence="3">
    <location>
        <begin position="981"/>
        <end position="1009"/>
    </location>
</feature>
<dbReference type="SMART" id="SM00248">
    <property type="entry name" value="ANK"/>
    <property type="match status" value="10"/>
</dbReference>
<protein>
    <submittedName>
        <fullName evidence="6">Ankyrin repeat-containing domain protein</fullName>
    </submittedName>
</protein>
<evidence type="ECO:0000259" key="5">
    <source>
        <dbReference type="Pfam" id="PF24883"/>
    </source>
</evidence>
<evidence type="ECO:0000313" key="6">
    <source>
        <dbReference type="EMBL" id="PSR84431.1"/>
    </source>
</evidence>
<evidence type="ECO:0000256" key="4">
    <source>
        <dbReference type="SAM" id="MobiDB-lite"/>
    </source>
</evidence>
<dbReference type="Gene3D" id="1.25.40.20">
    <property type="entry name" value="Ankyrin repeat-containing domain"/>
    <property type="match status" value="4"/>
</dbReference>
<feature type="repeat" description="ANK" evidence="3">
    <location>
        <begin position="1012"/>
        <end position="1044"/>
    </location>
</feature>
<feature type="region of interest" description="Disordered" evidence="4">
    <location>
        <begin position="517"/>
        <end position="573"/>
    </location>
</feature>
<dbReference type="Pfam" id="PF00023">
    <property type="entry name" value="Ank"/>
    <property type="match status" value="1"/>
</dbReference>
<dbReference type="Pfam" id="PF12796">
    <property type="entry name" value="Ank_2"/>
    <property type="match status" value="4"/>
</dbReference>
<dbReference type="EMBL" id="KZ678443">
    <property type="protein sequence ID" value="PSR84431.1"/>
    <property type="molecule type" value="Genomic_DNA"/>
</dbReference>
<dbReference type="PRINTS" id="PR01415">
    <property type="entry name" value="ANKYRIN"/>
</dbReference>
<dbReference type="PROSITE" id="PS50297">
    <property type="entry name" value="ANK_REP_REGION"/>
    <property type="match status" value="4"/>
</dbReference>
<feature type="compositionally biased region" description="Basic and acidic residues" evidence="4">
    <location>
        <begin position="1199"/>
        <end position="1238"/>
    </location>
</feature>
<dbReference type="OrthoDB" id="427518at2759"/>
<dbReference type="Pfam" id="PF24883">
    <property type="entry name" value="NPHP3_N"/>
    <property type="match status" value="1"/>
</dbReference>
<dbReference type="InParanoid" id="A0A2T3A7S4"/>
<dbReference type="PANTHER" id="PTHR24123">
    <property type="entry name" value="ANKYRIN REPEAT-CONTAINING"/>
    <property type="match status" value="1"/>
</dbReference>
<evidence type="ECO:0000256" key="2">
    <source>
        <dbReference type="ARBA" id="ARBA00023043"/>
    </source>
</evidence>
<name>A0A2T3A7S4_9PEZI</name>
<organism evidence="6 7">
    <name type="scientific">Coniella lustricola</name>
    <dbReference type="NCBI Taxonomy" id="2025994"/>
    <lineage>
        <taxon>Eukaryota</taxon>
        <taxon>Fungi</taxon>
        <taxon>Dikarya</taxon>
        <taxon>Ascomycota</taxon>
        <taxon>Pezizomycotina</taxon>
        <taxon>Sordariomycetes</taxon>
        <taxon>Sordariomycetidae</taxon>
        <taxon>Diaporthales</taxon>
        <taxon>Schizoparmaceae</taxon>
        <taxon>Coniella</taxon>
    </lineage>
</organism>
<feature type="compositionally biased region" description="Acidic residues" evidence="4">
    <location>
        <begin position="554"/>
        <end position="565"/>
    </location>
</feature>
<dbReference type="InterPro" id="IPR002110">
    <property type="entry name" value="Ankyrin_rpt"/>
</dbReference>
<sequence length="1383" mass="155226">MVSSAQRTAKLRFNDKRRLSIDSKIYKDVLEVLEGSEPKLKLKSILQRPSSESWIVRDKEETYMKWLSDEKDDEDDKKDRDDDGENELGRPRRTSKYLWIHGPKGKGKSAAVASIIKAIDNKNRELEEQKQDQSPHLLAYFFCDASPNYCTAEDVVKSLLRQLCDQQEILATYAVQFLKKQGGGGQSGSSEHKERGQAKPSIENLWLCLEEMLTEVSVDTIYFVVNNLDDLKPEPSTDKLFSFIGEDVKRMGSQSNNDTSRLHRVKMKWLISSRSHKNMQNLFDSPHVGKIDLDDAKYGDQQYEALRKYAWMKAEDLQREKKYTMAMTYLAGSIIGDRADNTKWIDLASVQLSAFPADASEVRVERMLEKVPRDFNLLLDAAWRSVLRRNDNDDKETMDIIIEILRCLVLTYEDPSEEELLVLAGFSQHSKQGKQNIRMLVDKCQPLITIRQLSEHSNITVVGFVYEDVKRHLLERARELLDVGDEWIKWQHGKMSLRCLSHIMEALRDVEFRIPDVKTQEDEEKTEAYDPNEQQQNKAEQPLPAAEPSVQNENNDDNNNDDDEDNHSLTSAVSDSTFCGPSLAQGYATQYWLRHAKDSTIDVAQIISREHLFWAPQSAQRQRWIDEYQGLTGYFDDDRHVFLGWTALHVAAAVGFANLVASLIKEGYRKEVFEYDADGKRPIHLAAYYGETENLEELLKAGSPVNDMGPENDDDSPLTMAAYNGQVDVMRKLINDWKADINAFNTISGPVLNAAIISGNTDAVELLLEHGVKLTYDEEIHNGGNDEEVAPPLAMSAYHSDIKMFTAILDGAKEKLTPSMIAEAMESAAAAGNLDILRTLLESFEHEQATFQICLESATEESNWDACLLLLQHPAAGVLDCQGLFTRAATGNEDLVELLQACWDNTHGDIPQGVLDECLYDATDKEKETTVELLLNFGADANATGKEFGTALTASAHDGTERILGLLLESGAEVNDPKGYALQQAASQGHLEIVKLLLAHKADVNQVNSLHPDLTALQAACNNGHAKVAEYLLQNGADPNLGGGLYTLPIFGAVCDGGDVLDTMLLPTNYEKHHFKLQLDVLGGPYQSSPLSTAILTLPTGRWGPLVDFGASINMADDSGKTPLMVAAAIDDADAVRVLLNRGADFMKISKQGLSTLQYAMLNGNPNCIIMILDRANSILKELQGMAESGDEYARELIEKEKSERPEIEKVEENPDEKNTNEADGQQEKHNLEVRPTDQEETAQEQARQKATAMPTRALQEECDMIDKHEHDTGEAFDLTPRSINEHDSDGDQAVVFEDHHVMRGEEEEGYGEEEQEGEENVKENDDDDDDDNDDDDYGGAENNRQYYDNEHNGYEYDQNAENGQYHNMEYNEEGEGDENYED</sequence>
<feature type="compositionally biased region" description="Acidic residues" evidence="4">
    <location>
        <begin position="1371"/>
        <end position="1383"/>
    </location>
</feature>
<feature type="repeat" description="ANK" evidence="3">
    <location>
        <begin position="1119"/>
        <end position="1151"/>
    </location>
</feature>
<evidence type="ECO:0000313" key="7">
    <source>
        <dbReference type="Proteomes" id="UP000241462"/>
    </source>
</evidence>
<keyword evidence="1" id="KW-0677">Repeat</keyword>
<feature type="region of interest" description="Disordered" evidence="4">
    <location>
        <begin position="70"/>
        <end position="89"/>
    </location>
</feature>
<feature type="repeat" description="ANK" evidence="3">
    <location>
        <begin position="678"/>
        <end position="710"/>
    </location>
</feature>
<proteinExistence type="predicted"/>
<feature type="region of interest" description="Disordered" evidence="4">
    <location>
        <begin position="1298"/>
        <end position="1383"/>
    </location>
</feature>